<name>A0A379EY46_9BACT</name>
<evidence type="ECO:0000256" key="1">
    <source>
        <dbReference type="SAM" id="Phobius"/>
    </source>
</evidence>
<feature type="domain" description="Uncharacterized protein YyaB-like PH" evidence="2">
    <location>
        <begin position="55"/>
        <end position="130"/>
    </location>
</feature>
<evidence type="ECO:0000313" key="4">
    <source>
        <dbReference type="Proteomes" id="UP000254235"/>
    </source>
</evidence>
<dbReference type="Pfam" id="PF06713">
    <property type="entry name" value="bPH_4"/>
    <property type="match status" value="1"/>
</dbReference>
<accession>A0A379EY46</accession>
<dbReference type="RefSeq" id="WP_115082658.1">
    <property type="nucleotide sequence ID" value="NZ_UGTP01000001.1"/>
</dbReference>
<dbReference type="OrthoDB" id="1261156at2"/>
<keyword evidence="1" id="KW-1133">Transmembrane helix</keyword>
<dbReference type="InterPro" id="IPR009589">
    <property type="entry name" value="PH_YyaB-like"/>
</dbReference>
<evidence type="ECO:0000259" key="2">
    <source>
        <dbReference type="Pfam" id="PF06713"/>
    </source>
</evidence>
<keyword evidence="1" id="KW-0812">Transmembrane</keyword>
<reference evidence="3 4" key="1">
    <citation type="submission" date="2018-06" db="EMBL/GenBank/DDBJ databases">
        <authorList>
            <consortium name="Pathogen Informatics"/>
            <person name="Doyle S."/>
        </authorList>
    </citation>
    <scope>NUCLEOTIDE SEQUENCE [LARGE SCALE GENOMIC DNA]</scope>
    <source>
        <strain evidence="3 4">NCTC13043</strain>
    </source>
</reference>
<dbReference type="GeneID" id="78569876"/>
<feature type="transmembrane region" description="Helical" evidence="1">
    <location>
        <begin position="33"/>
        <end position="53"/>
    </location>
</feature>
<dbReference type="AlphaFoldDB" id="A0A379EY46"/>
<sequence length="139" mass="16043">MEKVYKTKIAIWLICAIIGFTVIPIIPVLVYDFSWIVVTIVALILFFALFSLFDIRYTIHNNILSVKYSMLSTTNYDINQIRKIKDTNSILAAPAASLDRIEIYFIQQKTPLIISPKDKNGFIRNLQSINPNIVYRNDK</sequence>
<protein>
    <submittedName>
        <fullName evidence="3">Protein of uncharacterized function (DUF1200)</fullName>
    </submittedName>
</protein>
<gene>
    <name evidence="3" type="ORF">NCTC13043_00128</name>
</gene>
<evidence type="ECO:0000313" key="3">
    <source>
        <dbReference type="EMBL" id="SUC11285.1"/>
    </source>
</evidence>
<feature type="transmembrane region" description="Helical" evidence="1">
    <location>
        <begin position="9"/>
        <end position="27"/>
    </location>
</feature>
<dbReference type="Proteomes" id="UP000254235">
    <property type="component" value="Unassembled WGS sequence"/>
</dbReference>
<dbReference type="EMBL" id="UGTP01000001">
    <property type="protein sequence ID" value="SUC11285.1"/>
    <property type="molecule type" value="Genomic_DNA"/>
</dbReference>
<proteinExistence type="predicted"/>
<organism evidence="3 4">
    <name type="scientific">Prevotella pallens</name>
    <dbReference type="NCBI Taxonomy" id="60133"/>
    <lineage>
        <taxon>Bacteria</taxon>
        <taxon>Pseudomonadati</taxon>
        <taxon>Bacteroidota</taxon>
        <taxon>Bacteroidia</taxon>
        <taxon>Bacteroidales</taxon>
        <taxon>Prevotellaceae</taxon>
        <taxon>Prevotella</taxon>
    </lineage>
</organism>
<keyword evidence="1" id="KW-0472">Membrane</keyword>
<dbReference type="GO" id="GO:0030153">
    <property type="term" value="P:bacteriocin immunity"/>
    <property type="evidence" value="ECO:0007669"/>
    <property type="project" value="InterPro"/>
</dbReference>